<feature type="domain" description="DUF7730" evidence="1">
    <location>
        <begin position="61"/>
        <end position="255"/>
    </location>
</feature>
<dbReference type="PANTHER" id="PTHR38790:SF4">
    <property type="entry name" value="2EXR DOMAIN-CONTAINING PROTEIN"/>
    <property type="match status" value="1"/>
</dbReference>
<dbReference type="OrthoDB" id="515692at2759"/>
<dbReference type="Pfam" id="PF24864">
    <property type="entry name" value="DUF7730"/>
    <property type="match status" value="1"/>
</dbReference>
<dbReference type="PANTHER" id="PTHR38790">
    <property type="entry name" value="2EXR DOMAIN-CONTAINING PROTEIN-RELATED"/>
    <property type="match status" value="1"/>
</dbReference>
<evidence type="ECO:0000313" key="2">
    <source>
        <dbReference type="EMBL" id="KAJ5086332.1"/>
    </source>
</evidence>
<proteinExistence type="predicted"/>
<evidence type="ECO:0000259" key="1">
    <source>
        <dbReference type="Pfam" id="PF24864"/>
    </source>
</evidence>
<comment type="caution">
    <text evidence="2">The sequence shown here is derived from an EMBL/GenBank/DDBJ whole genome shotgun (WGS) entry which is preliminary data.</text>
</comment>
<reference evidence="2" key="1">
    <citation type="submission" date="2022-11" db="EMBL/GenBank/DDBJ databases">
        <authorList>
            <person name="Petersen C."/>
        </authorList>
    </citation>
    <scope>NUCLEOTIDE SEQUENCE</scope>
    <source>
        <strain evidence="2">IBT 34128</strain>
    </source>
</reference>
<dbReference type="InterPro" id="IPR056632">
    <property type="entry name" value="DUF7730"/>
</dbReference>
<name>A0A9W9EQV2_9EURO</name>
<protein>
    <recommendedName>
        <fullName evidence="1">DUF7730 domain-containing protein</fullName>
    </recommendedName>
</protein>
<gene>
    <name evidence="2" type="ORF">NUU61_007639</name>
</gene>
<dbReference type="AlphaFoldDB" id="A0A9W9EQV2"/>
<dbReference type="EMBL" id="JAPMSZ010000010">
    <property type="protein sequence ID" value="KAJ5086332.1"/>
    <property type="molecule type" value="Genomic_DNA"/>
</dbReference>
<reference evidence="2" key="2">
    <citation type="journal article" date="2023" name="IMA Fungus">
        <title>Comparative genomic study of the Penicillium genus elucidates a diverse pangenome and 15 lateral gene transfer events.</title>
        <authorList>
            <person name="Petersen C."/>
            <person name="Sorensen T."/>
            <person name="Nielsen M.R."/>
            <person name="Sondergaard T.E."/>
            <person name="Sorensen J.L."/>
            <person name="Fitzpatrick D.A."/>
            <person name="Frisvad J.C."/>
            <person name="Nielsen K.L."/>
        </authorList>
    </citation>
    <scope>NUCLEOTIDE SEQUENCE</scope>
    <source>
        <strain evidence="2">IBT 34128</strain>
    </source>
</reference>
<evidence type="ECO:0000313" key="3">
    <source>
        <dbReference type="Proteomes" id="UP001141434"/>
    </source>
</evidence>
<sequence>MRHFDAWVLRDPYSIWHYYATGRRWQDTVRDLIQERQICAPHNDLDTDHPPVDSYTETMADQAECGLLQRLPPEIRQMIWGYVFGNDTVHLVQLKGKIRHVRCTQPTLSLTQHRHCCPLTPARWRVYDGRVPGHSDRLLYPHTHEHLPQQLSDSGASLLRTCRAIYAETAELPYRSSVFDVDDLHTFLAFAAAIGPRGRRALRRLTVQWMPVWQPMAGQDHKGSIYAHTHSDALWARFWACLAALPALQELRLSLDLGRFTGTVAGGGAVVVAGQRLPLHLQDPWLFPLLNVRGLRHFDLAVTARCDLPAKDVIEPDLCRDAALLRDHLRAVMCTPRGSPVPELKGLVLPELCVLEDLRSQSAPPRKGPRLAITAA</sequence>
<keyword evidence="3" id="KW-1185">Reference proteome</keyword>
<dbReference type="Proteomes" id="UP001141434">
    <property type="component" value="Unassembled WGS sequence"/>
</dbReference>
<organism evidence="2 3">
    <name type="scientific">Penicillium alfredii</name>
    <dbReference type="NCBI Taxonomy" id="1506179"/>
    <lineage>
        <taxon>Eukaryota</taxon>
        <taxon>Fungi</taxon>
        <taxon>Dikarya</taxon>
        <taxon>Ascomycota</taxon>
        <taxon>Pezizomycotina</taxon>
        <taxon>Eurotiomycetes</taxon>
        <taxon>Eurotiomycetidae</taxon>
        <taxon>Eurotiales</taxon>
        <taxon>Aspergillaceae</taxon>
        <taxon>Penicillium</taxon>
    </lineage>
</organism>
<dbReference type="GeneID" id="81397333"/>
<accession>A0A9W9EQV2</accession>
<dbReference type="RefSeq" id="XP_056508457.1">
    <property type="nucleotide sequence ID" value="XM_056658164.1"/>
</dbReference>